<dbReference type="Gene3D" id="2.170.270.10">
    <property type="entry name" value="SET domain"/>
    <property type="match status" value="1"/>
</dbReference>
<feature type="domain" description="SET" evidence="9">
    <location>
        <begin position="1017"/>
        <end position="1178"/>
    </location>
</feature>
<dbReference type="GO" id="GO:0032259">
    <property type="term" value="P:methylation"/>
    <property type="evidence" value="ECO:0007669"/>
    <property type="project" value="UniProtKB-KW"/>
</dbReference>
<feature type="region of interest" description="Disordered" evidence="8">
    <location>
        <begin position="842"/>
        <end position="861"/>
    </location>
</feature>
<dbReference type="InterPro" id="IPR046341">
    <property type="entry name" value="SET_dom_sf"/>
</dbReference>
<dbReference type="PROSITE" id="PS50280">
    <property type="entry name" value="SET"/>
    <property type="match status" value="1"/>
</dbReference>
<feature type="compositionally biased region" description="Polar residues" evidence="8">
    <location>
        <begin position="391"/>
        <end position="413"/>
    </location>
</feature>
<dbReference type="PANTHER" id="PTHR46223">
    <property type="entry name" value="HISTONE-LYSINE N-METHYLTRANSFERASE SUV39H"/>
    <property type="match status" value="1"/>
</dbReference>
<dbReference type="GO" id="GO:0008270">
    <property type="term" value="F:zinc ion binding"/>
    <property type="evidence" value="ECO:0007669"/>
    <property type="project" value="InterPro"/>
</dbReference>
<gene>
    <name evidence="11" type="ORF">DB88DRAFT_478749</name>
</gene>
<keyword evidence="7" id="KW-0862">Zinc</keyword>
<dbReference type="InterPro" id="IPR050973">
    <property type="entry name" value="H3K9_Histone-Lys_N-MTase"/>
</dbReference>
<evidence type="ECO:0000256" key="3">
    <source>
        <dbReference type="ARBA" id="ARBA00022603"/>
    </source>
</evidence>
<dbReference type="PROSITE" id="PS50867">
    <property type="entry name" value="PRE_SET"/>
    <property type="match status" value="1"/>
</dbReference>
<protein>
    <submittedName>
        <fullName evidence="11">Uncharacterized protein</fullName>
    </submittedName>
</protein>
<keyword evidence="3" id="KW-0489">Methyltransferase</keyword>
<accession>A0AAD9FX64</accession>
<feature type="domain" description="Pre-SET" evidence="10">
    <location>
        <begin position="942"/>
        <end position="1012"/>
    </location>
</feature>
<feature type="compositionally biased region" description="Polar residues" evidence="8">
    <location>
        <begin position="357"/>
        <end position="379"/>
    </location>
</feature>
<feature type="compositionally biased region" description="Acidic residues" evidence="8">
    <location>
        <begin position="1182"/>
        <end position="1193"/>
    </location>
</feature>
<evidence type="ECO:0000259" key="9">
    <source>
        <dbReference type="PROSITE" id="PS50280"/>
    </source>
</evidence>
<dbReference type="GO" id="GO:0046974">
    <property type="term" value="F:histone H3K9 methyltransferase activity"/>
    <property type="evidence" value="ECO:0007669"/>
    <property type="project" value="TreeGrafter"/>
</dbReference>
<dbReference type="Proteomes" id="UP001182556">
    <property type="component" value="Unassembled WGS sequence"/>
</dbReference>
<reference evidence="11" key="1">
    <citation type="submission" date="2023-02" db="EMBL/GenBank/DDBJ databases">
        <title>Identification and recombinant expression of a fungal hydrolase from Papiliotrema laurentii that hydrolyzes apple cutin and clears colloidal polyester polyurethane.</title>
        <authorList>
            <consortium name="DOE Joint Genome Institute"/>
            <person name="Roman V.A."/>
            <person name="Bojanowski C."/>
            <person name="Crable B.R."/>
            <person name="Wagner D.N."/>
            <person name="Hung C.S."/>
            <person name="Nadeau L.J."/>
            <person name="Schratz L."/>
            <person name="Haridas S."/>
            <person name="Pangilinan J."/>
            <person name="Lipzen A."/>
            <person name="Na H."/>
            <person name="Yan M."/>
            <person name="Ng V."/>
            <person name="Grigoriev I.V."/>
            <person name="Spatafora J.W."/>
            <person name="Barlow D."/>
            <person name="Biffinger J."/>
            <person name="Kelley-Loughnane N."/>
            <person name="Varaljay V.A."/>
            <person name="Crookes-Goodson W.J."/>
        </authorList>
    </citation>
    <scope>NUCLEOTIDE SEQUENCE</scope>
    <source>
        <strain evidence="11">5307AH</strain>
    </source>
</reference>
<feature type="compositionally biased region" description="Basic residues" evidence="8">
    <location>
        <begin position="79"/>
        <end position="88"/>
    </location>
</feature>
<keyword evidence="5" id="KW-0949">S-adenosyl-L-methionine</keyword>
<evidence type="ECO:0000256" key="7">
    <source>
        <dbReference type="ARBA" id="ARBA00022833"/>
    </source>
</evidence>
<keyword evidence="2" id="KW-0158">Chromosome</keyword>
<comment type="subcellular location">
    <subcellularLocation>
        <location evidence="1">Chromosome</location>
    </subcellularLocation>
</comment>
<evidence type="ECO:0000256" key="6">
    <source>
        <dbReference type="ARBA" id="ARBA00022723"/>
    </source>
</evidence>
<keyword evidence="12" id="KW-1185">Reference proteome</keyword>
<evidence type="ECO:0000256" key="5">
    <source>
        <dbReference type="ARBA" id="ARBA00022691"/>
    </source>
</evidence>
<sequence>MPVNRSQPSRRGSSLSGTSYEPIVLDDTDSEGDLPPVEAIFSRPAERDRGRPASSAASASIKKRRSSQVSSQSHQQTTPRRHPGHKVKPSATVDLTLSDEESTFPPTSQPSSATRYRRFGKVPNPIEINSDPVSETENENAQAGPGPTSSAHRLSSTPSRKPRPPVPSQLGTWGHFVQLDRPDQIAKVMTMRGRASQSTKPTPHGADNESRSLKQRKSPSPPIDPQLLDPTSTSTAKQSPVEARTAIGTWGNFASWDRPEEMAAARAQSSTRAGNAQSPRRRSTLNVQDQDSTTTSADEHRQNRPQRLAAQGPKRYAPDSESIPPGAWGNFIPITPHTTSRSDHSEQVVDIKPEPTASPQSHMPIGSLSQTVQGSSRANVSAAPLLATDAPTMSETQTPLFASPGSSVNSPTLNFGHHIDDSGPIDQPPPTPPQTSLTPPVSSAPPAPRPGSWGNFIQVGPSTYPKRPASPARSSLDGKSNTKRAKTRQTIAALPEEKAVSDHMGAETEEVSVAPVSAHKRGPSWATHTPIPRANKPPPPSQPAPSQNSRSTTGQQTGSSVATDSHISPQNEAATAARSTGLEPASAALLPDAEMDELDSNADGLDIPVVGDTEEADLGPVATEPAASTDTAALATVPPSNDAMEVDTADKSEMSPVDIENGEAGGKVETPENPSQHVDSGSPNLGRSSAASAPGSIGNVFAPAQPNEDASSTAIPEWRPVKPPGMDTLHWLRMQKQLRKVRQNSSASAPGLSPSTSAPEVALKPADGPSVGGAASEGPVEETTTRPSISRFTSELTMSRDAWRRVVDEDGASEVENLLFSSDTSPPSTGPSQEQADTHLGDLHSRLDDPTQVPPEARRGVARRTFDSYAIDRWNGMLPNLTQNAALHRAVFEMYIQEKELESGSIGVVNTVDHEGAPPDMEFEYANEMMYSRSVPDPEKSLGCACDGPCDPTSKSCSCVRRQELYFYGLQDLAGFAYDGRGLAKNLSTPIWECSETCGCPPECMNRVIQRGRNPSTKLELVKTKEKGWGVRAASKIPRGTFVGIYAGELITEEESEARGELYTEIGRTYIFDLDGWQIRNPPNGLRDIDPRLADIAEASAERARIAGEEVGDPNLPYNAYSVDAFHYGFTRFFNHSCDPNLEITQCYVKDFHPERPLLVIFARRDIPAKQELCISYKGITDEDEDGGEEDREPDFTPTPEKPGRKGKKRQSKTSASAHVSLKQKQENARAIKNACLCRADNCDGTMFNL</sequence>
<dbReference type="Pfam" id="PF05033">
    <property type="entry name" value="Pre-SET"/>
    <property type="match status" value="1"/>
</dbReference>
<feature type="region of interest" description="Disordered" evidence="8">
    <location>
        <begin position="1"/>
        <end position="793"/>
    </location>
</feature>
<dbReference type="GO" id="GO:0005634">
    <property type="term" value="C:nucleus"/>
    <property type="evidence" value="ECO:0007669"/>
    <property type="project" value="InterPro"/>
</dbReference>
<feature type="compositionally biased region" description="Polar residues" evidence="8">
    <location>
        <begin position="743"/>
        <end position="758"/>
    </location>
</feature>
<dbReference type="SUPFAM" id="SSF82199">
    <property type="entry name" value="SET domain"/>
    <property type="match status" value="1"/>
</dbReference>
<keyword evidence="6" id="KW-0479">Metal-binding</keyword>
<evidence type="ECO:0000256" key="8">
    <source>
        <dbReference type="SAM" id="MobiDB-lite"/>
    </source>
</evidence>
<feature type="compositionally biased region" description="Polar residues" evidence="8">
    <location>
        <begin position="229"/>
        <end position="238"/>
    </location>
</feature>
<dbReference type="SMART" id="SM00468">
    <property type="entry name" value="PreSET"/>
    <property type="match status" value="1"/>
</dbReference>
<feature type="compositionally biased region" description="Polar residues" evidence="8">
    <location>
        <begin position="267"/>
        <end position="296"/>
    </location>
</feature>
<dbReference type="SMART" id="SM00317">
    <property type="entry name" value="SET"/>
    <property type="match status" value="1"/>
</dbReference>
<dbReference type="Pfam" id="PF00856">
    <property type="entry name" value="SET"/>
    <property type="match status" value="1"/>
</dbReference>
<evidence type="ECO:0000259" key="10">
    <source>
        <dbReference type="PROSITE" id="PS50867"/>
    </source>
</evidence>
<feature type="compositionally biased region" description="Low complexity" evidence="8">
    <location>
        <begin position="544"/>
        <end position="560"/>
    </location>
</feature>
<evidence type="ECO:0000256" key="1">
    <source>
        <dbReference type="ARBA" id="ARBA00004286"/>
    </source>
</evidence>
<dbReference type="InterPro" id="IPR001214">
    <property type="entry name" value="SET_dom"/>
</dbReference>
<evidence type="ECO:0000256" key="2">
    <source>
        <dbReference type="ARBA" id="ARBA00022454"/>
    </source>
</evidence>
<feature type="compositionally biased region" description="Polar residues" evidence="8">
    <location>
        <begin position="561"/>
        <end position="573"/>
    </location>
</feature>
<feature type="compositionally biased region" description="Polar residues" evidence="8">
    <location>
        <begin position="1"/>
        <end position="19"/>
    </location>
</feature>
<feature type="compositionally biased region" description="Basic and acidic residues" evidence="8">
    <location>
        <begin position="340"/>
        <end position="353"/>
    </location>
</feature>
<evidence type="ECO:0000313" key="11">
    <source>
        <dbReference type="EMBL" id="KAK1927643.1"/>
    </source>
</evidence>
<comment type="caution">
    <text evidence="11">The sequence shown here is derived from an EMBL/GenBank/DDBJ whole genome shotgun (WGS) entry which is preliminary data.</text>
</comment>
<name>A0AAD9FX64_PAPLA</name>
<feature type="compositionally biased region" description="Polar residues" evidence="8">
    <location>
        <begin position="104"/>
        <end position="114"/>
    </location>
</feature>
<feature type="compositionally biased region" description="Basic and acidic residues" evidence="8">
    <location>
        <begin position="495"/>
        <end position="506"/>
    </location>
</feature>
<evidence type="ECO:0000313" key="12">
    <source>
        <dbReference type="Proteomes" id="UP001182556"/>
    </source>
</evidence>
<dbReference type="PANTHER" id="PTHR46223:SF4">
    <property type="entry name" value="HISTONE-LYSINE N-METHYLTRANSFERASE-RELATED"/>
    <property type="match status" value="1"/>
</dbReference>
<feature type="region of interest" description="Disordered" evidence="8">
    <location>
        <begin position="1178"/>
        <end position="1227"/>
    </location>
</feature>
<evidence type="ECO:0000256" key="4">
    <source>
        <dbReference type="ARBA" id="ARBA00022679"/>
    </source>
</evidence>
<feature type="compositionally biased region" description="Polar residues" evidence="8">
    <location>
        <begin position="131"/>
        <end position="159"/>
    </location>
</feature>
<dbReference type="GO" id="GO:0005694">
    <property type="term" value="C:chromosome"/>
    <property type="evidence" value="ECO:0007669"/>
    <property type="project" value="UniProtKB-SubCell"/>
</dbReference>
<dbReference type="InterPro" id="IPR007728">
    <property type="entry name" value="Pre-SET_dom"/>
</dbReference>
<feature type="compositionally biased region" description="Low complexity" evidence="8">
    <location>
        <begin position="67"/>
        <end position="76"/>
    </location>
</feature>
<dbReference type="AlphaFoldDB" id="A0AAD9FX64"/>
<organism evidence="11 12">
    <name type="scientific">Papiliotrema laurentii</name>
    <name type="common">Cryptococcus laurentii</name>
    <dbReference type="NCBI Taxonomy" id="5418"/>
    <lineage>
        <taxon>Eukaryota</taxon>
        <taxon>Fungi</taxon>
        <taxon>Dikarya</taxon>
        <taxon>Basidiomycota</taxon>
        <taxon>Agaricomycotina</taxon>
        <taxon>Tremellomycetes</taxon>
        <taxon>Tremellales</taxon>
        <taxon>Rhynchogastremaceae</taxon>
        <taxon>Papiliotrema</taxon>
    </lineage>
</organism>
<dbReference type="EMBL" id="JAODAN010000001">
    <property type="protein sequence ID" value="KAK1927643.1"/>
    <property type="molecule type" value="Genomic_DNA"/>
</dbReference>
<proteinExistence type="predicted"/>
<feature type="compositionally biased region" description="Polar residues" evidence="8">
    <location>
        <begin position="672"/>
        <end position="691"/>
    </location>
</feature>
<keyword evidence="4" id="KW-0808">Transferase</keyword>